<dbReference type="InterPro" id="IPR010642">
    <property type="entry name" value="Invasion_prot_B"/>
</dbReference>
<protein>
    <recommendedName>
        <fullName evidence="4">Invasion protein IalB, involved in pathogenesis</fullName>
    </recommendedName>
</protein>
<gene>
    <name evidence="2" type="ORF">HGT73_11145</name>
</gene>
<dbReference type="EMBL" id="JABBFO010000010">
    <property type="protein sequence ID" value="MBT0727920.1"/>
    <property type="molecule type" value="Genomic_DNA"/>
</dbReference>
<organism evidence="2 3">
    <name type="scientific">Rosenbergiella australiborealis</name>
    <dbReference type="NCBI Taxonomy" id="1544696"/>
    <lineage>
        <taxon>Bacteria</taxon>
        <taxon>Pseudomonadati</taxon>
        <taxon>Pseudomonadota</taxon>
        <taxon>Gammaproteobacteria</taxon>
        <taxon>Enterobacterales</taxon>
        <taxon>Erwiniaceae</taxon>
        <taxon>Rosenbergiella</taxon>
    </lineage>
</organism>
<proteinExistence type="predicted"/>
<dbReference type="Pfam" id="PF06776">
    <property type="entry name" value="IalB"/>
    <property type="match status" value="1"/>
</dbReference>
<reference evidence="2 3" key="1">
    <citation type="submission" date="2020-04" db="EMBL/GenBank/DDBJ databases">
        <title>Genome sequencing of Rosenbergiella species.</title>
        <authorList>
            <person name="Alvarez-Perez S."/>
            <person name="Lievens B."/>
        </authorList>
    </citation>
    <scope>NUCLEOTIDE SEQUENCE [LARGE SCALE GENOMIC DNA]</scope>
    <source>
        <strain evidence="2 3">CdVSA20.1</strain>
    </source>
</reference>
<name>A0ABS5T8U4_9GAMM</name>
<evidence type="ECO:0000313" key="2">
    <source>
        <dbReference type="EMBL" id="MBT0727920.1"/>
    </source>
</evidence>
<keyword evidence="1" id="KW-0812">Transmembrane</keyword>
<keyword evidence="1" id="KW-1133">Transmembrane helix</keyword>
<comment type="caution">
    <text evidence="2">The sequence shown here is derived from an EMBL/GenBank/DDBJ whole genome shotgun (WGS) entry which is preliminary data.</text>
</comment>
<dbReference type="InterPro" id="IPR038696">
    <property type="entry name" value="IalB_sf"/>
</dbReference>
<evidence type="ECO:0008006" key="4">
    <source>
        <dbReference type="Google" id="ProtNLM"/>
    </source>
</evidence>
<sequence length="203" mass="22729">MKNKNTLLFSLAAIVIVIVGAYLLVKKNIIHINFPETTVKHVRGSNVISGSLDREKLPLHVNQVDEIYQNWKVECIINSQSACTLSSVKSDDAVHLAFNVNDKQQLIAEAFAPLGVDLRKGIRFAMSIKGEQASQHSTYLNCNTQGCRFKLIIPISIIDQFKAADHIGITYYFPENPQPTETDVSLSEFNDALSRLLSLYQHQ</sequence>
<evidence type="ECO:0000313" key="3">
    <source>
        <dbReference type="Proteomes" id="UP000786875"/>
    </source>
</evidence>
<keyword evidence="3" id="KW-1185">Reference proteome</keyword>
<dbReference type="RefSeq" id="WP_214214949.1">
    <property type="nucleotide sequence ID" value="NZ_JABBFO010000010.1"/>
</dbReference>
<accession>A0ABS5T8U4</accession>
<dbReference type="Proteomes" id="UP000786875">
    <property type="component" value="Unassembled WGS sequence"/>
</dbReference>
<keyword evidence="1" id="KW-0472">Membrane</keyword>
<feature type="transmembrane region" description="Helical" evidence="1">
    <location>
        <begin position="6"/>
        <end position="25"/>
    </location>
</feature>
<evidence type="ECO:0000256" key="1">
    <source>
        <dbReference type="SAM" id="Phobius"/>
    </source>
</evidence>
<dbReference type="Gene3D" id="2.60.40.1880">
    <property type="entry name" value="Invasion associated locus B (IalB) protein"/>
    <property type="match status" value="1"/>
</dbReference>